<dbReference type="RefSeq" id="WP_182389666.1">
    <property type="nucleotide sequence ID" value="NZ_BQIO01000008.1"/>
</dbReference>
<dbReference type="Gene3D" id="3.40.50.1820">
    <property type="entry name" value="alpha/beta hydrolase"/>
    <property type="match status" value="1"/>
</dbReference>
<feature type="signal peptide" evidence="1">
    <location>
        <begin position="1"/>
        <end position="24"/>
    </location>
</feature>
<keyword evidence="1" id="KW-0732">Signal</keyword>
<keyword evidence="3" id="KW-0378">Hydrolase</keyword>
<comment type="caution">
    <text evidence="3">The sequence shown here is derived from an EMBL/GenBank/DDBJ whole genome shotgun (WGS) entry which is preliminary data.</text>
</comment>
<gene>
    <name evidence="3" type="ORF">H4C80_15130</name>
</gene>
<dbReference type="InterPro" id="IPR000073">
    <property type="entry name" value="AB_hydrolase_1"/>
</dbReference>
<evidence type="ECO:0000256" key="1">
    <source>
        <dbReference type="SAM" id="SignalP"/>
    </source>
</evidence>
<evidence type="ECO:0000313" key="3">
    <source>
        <dbReference type="EMBL" id="MBA6098455.1"/>
    </source>
</evidence>
<dbReference type="PANTHER" id="PTHR43194:SF5">
    <property type="entry name" value="PIMELOYL-[ACYL-CARRIER PROTEIN] METHYL ESTER ESTERASE"/>
    <property type="match status" value="1"/>
</dbReference>
<dbReference type="InterPro" id="IPR029058">
    <property type="entry name" value="AB_hydrolase_fold"/>
</dbReference>
<feature type="domain" description="AB hydrolase-1" evidence="2">
    <location>
        <begin position="51"/>
        <end position="159"/>
    </location>
</feature>
<name>A0A7W2QA28_9PSED</name>
<dbReference type="PANTHER" id="PTHR43194">
    <property type="entry name" value="HYDROLASE ALPHA/BETA FOLD FAMILY"/>
    <property type="match status" value="1"/>
</dbReference>
<feature type="chain" id="PRO_5031060790" evidence="1">
    <location>
        <begin position="25"/>
        <end position="283"/>
    </location>
</feature>
<dbReference type="Pfam" id="PF00561">
    <property type="entry name" value="Abhydrolase_1"/>
    <property type="match status" value="1"/>
</dbReference>
<evidence type="ECO:0000313" key="4">
    <source>
        <dbReference type="Proteomes" id="UP000545074"/>
    </source>
</evidence>
<accession>A0A7W2QA28</accession>
<proteinExistence type="predicted"/>
<protein>
    <submittedName>
        <fullName evidence="3">Alpha/beta hydrolase</fullName>
    </submittedName>
</protein>
<reference evidence="3 4" key="1">
    <citation type="submission" date="2020-07" db="EMBL/GenBank/DDBJ databases">
        <title>Diversity of carbapenemase encoding genes among Pseudomonas putida group clinical isolates in a tertiary Brazilian hospital.</title>
        <authorList>
            <person name="Alberto-Lei F."/>
            <person name="Nodari C.S."/>
            <person name="Streling A.P."/>
            <person name="Paulino J.T."/>
            <person name="Bessa-Neto F.O."/>
            <person name="Cayo R."/>
            <person name="Gales A.C."/>
        </authorList>
    </citation>
    <scope>NUCLEOTIDE SEQUENCE [LARGE SCALE GENOMIC DNA]</scope>
    <source>
        <strain evidence="3 4">12815</strain>
    </source>
</reference>
<dbReference type="GO" id="GO:0016787">
    <property type="term" value="F:hydrolase activity"/>
    <property type="evidence" value="ECO:0007669"/>
    <property type="project" value="UniProtKB-KW"/>
</dbReference>
<sequence length="283" mass="30364">MKLSKLVAPLSVLCAIALAPAAWSQGNIAHRTIQHADATIAYSVQGQGPLVMILASTGRGSAEFAPLAEQLVRRGYRVVLPEPRGVAGSKGPMKNVTFHDFGDDFANVIAAEGGPAIVAGHAYGQWIAKTIASDHPQAVRGIVLLAGGARQWPSELSDAITRINAERTPEDEKLAALRLAFFAEGNDPRPWLTGWHPQVTQSQREARANTPKESYWAGGSAPILDLQAGADPFRPERSRMETKEEFGDRVTIKVIPHASHALPAEKPLETANAIADWADGLPR</sequence>
<dbReference type="Proteomes" id="UP000545074">
    <property type="component" value="Unassembled WGS sequence"/>
</dbReference>
<dbReference type="InterPro" id="IPR050228">
    <property type="entry name" value="Carboxylesterase_BioH"/>
</dbReference>
<dbReference type="SUPFAM" id="SSF53474">
    <property type="entry name" value="alpha/beta-Hydrolases"/>
    <property type="match status" value="1"/>
</dbReference>
<organism evidence="3 4">
    <name type="scientific">Pseudomonas juntendi</name>
    <dbReference type="NCBI Taxonomy" id="2666183"/>
    <lineage>
        <taxon>Bacteria</taxon>
        <taxon>Pseudomonadati</taxon>
        <taxon>Pseudomonadota</taxon>
        <taxon>Gammaproteobacteria</taxon>
        <taxon>Pseudomonadales</taxon>
        <taxon>Pseudomonadaceae</taxon>
        <taxon>Pseudomonas</taxon>
    </lineage>
</organism>
<evidence type="ECO:0000259" key="2">
    <source>
        <dbReference type="Pfam" id="PF00561"/>
    </source>
</evidence>
<dbReference type="AlphaFoldDB" id="A0A7W2QA28"/>
<dbReference type="EMBL" id="JACGCX010000009">
    <property type="protein sequence ID" value="MBA6098455.1"/>
    <property type="molecule type" value="Genomic_DNA"/>
</dbReference>